<proteinExistence type="predicted"/>
<dbReference type="GO" id="GO:0004825">
    <property type="term" value="F:methionine-tRNA ligase activity"/>
    <property type="evidence" value="ECO:0007669"/>
    <property type="project" value="InterPro"/>
</dbReference>
<organism evidence="4 5">
    <name type="scientific">Candidatus Nitrosocaldus cavascurensis</name>
    <dbReference type="NCBI Taxonomy" id="2058097"/>
    <lineage>
        <taxon>Archaea</taxon>
        <taxon>Nitrososphaerota</taxon>
        <taxon>Nitrososphaeria</taxon>
        <taxon>Candidatus Nitrosocaldales</taxon>
        <taxon>Candidatus Nitrosocaldaceae</taxon>
        <taxon>Candidatus Nitrosocaldus</taxon>
    </lineage>
</organism>
<dbReference type="Pfam" id="PF01588">
    <property type="entry name" value="tRNA_bind"/>
    <property type="match status" value="1"/>
</dbReference>
<evidence type="ECO:0000256" key="2">
    <source>
        <dbReference type="ARBA" id="ARBA00022884"/>
    </source>
</evidence>
<evidence type="ECO:0000313" key="5">
    <source>
        <dbReference type="Proteomes" id="UP000236248"/>
    </source>
</evidence>
<keyword evidence="2" id="KW-0694">RNA-binding</keyword>
<dbReference type="GO" id="GO:0000049">
    <property type="term" value="F:tRNA binding"/>
    <property type="evidence" value="ECO:0007669"/>
    <property type="project" value="UniProtKB-KW"/>
</dbReference>
<evidence type="ECO:0000259" key="3">
    <source>
        <dbReference type="PROSITE" id="PS50886"/>
    </source>
</evidence>
<dbReference type="Gene3D" id="2.40.50.140">
    <property type="entry name" value="Nucleic acid-binding proteins"/>
    <property type="match status" value="1"/>
</dbReference>
<accession>A0A2K5ARI2</accession>
<keyword evidence="1" id="KW-0820">tRNA-binding</keyword>
<dbReference type="PANTHER" id="PTHR11586">
    <property type="entry name" value="TRNA-AMINOACYLATION COFACTOR ARC1 FAMILY MEMBER"/>
    <property type="match status" value="1"/>
</dbReference>
<name>A0A2K5ARI2_9ARCH</name>
<gene>
    <name evidence="4" type="ORF">NCAV_1079</name>
</gene>
<feature type="domain" description="TRNA-binding" evidence="3">
    <location>
        <begin position="11"/>
        <end position="111"/>
    </location>
</feature>
<dbReference type="InterPro" id="IPR002547">
    <property type="entry name" value="tRNA-bd_dom"/>
</dbReference>
<dbReference type="EMBL" id="LT981265">
    <property type="protein sequence ID" value="SPC34256.1"/>
    <property type="molecule type" value="Genomic_DNA"/>
</dbReference>
<dbReference type="CDD" id="cd02800">
    <property type="entry name" value="tRNA_bind_EcMetRS_like"/>
    <property type="match status" value="1"/>
</dbReference>
<dbReference type="GO" id="GO:0006431">
    <property type="term" value="P:methionyl-tRNA aminoacylation"/>
    <property type="evidence" value="ECO:0007669"/>
    <property type="project" value="InterPro"/>
</dbReference>
<keyword evidence="5" id="KW-1185">Reference proteome</keyword>
<dbReference type="InterPro" id="IPR051270">
    <property type="entry name" value="Tyrosine-tRNA_ligase_regulator"/>
</dbReference>
<evidence type="ECO:0000256" key="1">
    <source>
        <dbReference type="ARBA" id="ARBA00022555"/>
    </source>
</evidence>
<dbReference type="PROSITE" id="PS50886">
    <property type="entry name" value="TRBD"/>
    <property type="match status" value="1"/>
</dbReference>
<evidence type="ECO:0000313" key="4">
    <source>
        <dbReference type="EMBL" id="SPC34256.1"/>
    </source>
</evidence>
<dbReference type="KEGG" id="ncv:NCAV_1079"/>
<dbReference type="InterPro" id="IPR004495">
    <property type="entry name" value="Met-tRNA-synth_bsu_C"/>
</dbReference>
<dbReference type="AlphaFoldDB" id="A0A2K5ARI2"/>
<dbReference type="Proteomes" id="UP000236248">
    <property type="component" value="Chromosome NCAV"/>
</dbReference>
<dbReference type="GO" id="GO:0005524">
    <property type="term" value="F:ATP binding"/>
    <property type="evidence" value="ECO:0007669"/>
    <property type="project" value="InterPro"/>
</dbReference>
<dbReference type="InterPro" id="IPR012340">
    <property type="entry name" value="NA-bd_OB-fold"/>
</dbReference>
<protein>
    <submittedName>
        <fullName evidence="4">tRNA-binding protein</fullName>
    </submittedName>
</protein>
<dbReference type="SUPFAM" id="SSF50249">
    <property type="entry name" value="Nucleic acid-binding proteins"/>
    <property type="match status" value="1"/>
</dbReference>
<sequence>MPYLMSISYDEFKRLDIRVGVVLKAESIAGKSKIMKALVDIGGEKRELIVGGAEYYKPEEMVGRKVVVLANLEPKNIAGVRSHGMLLAADVDGKPYWLTVDGDVPAGSKVR</sequence>
<reference evidence="5" key="1">
    <citation type="submission" date="2018-01" db="EMBL/GenBank/DDBJ databases">
        <authorList>
            <person name="Kerou L M."/>
        </authorList>
    </citation>
    <scope>NUCLEOTIDE SEQUENCE [LARGE SCALE GENOMIC DNA]</scope>
    <source>
        <strain evidence="5">SCU2</strain>
    </source>
</reference>
<dbReference type="PANTHER" id="PTHR11586:SF37">
    <property type="entry name" value="TRNA-BINDING DOMAIN-CONTAINING PROTEIN"/>
    <property type="match status" value="1"/>
</dbReference>